<dbReference type="PANTHER" id="PTHR47053">
    <property type="entry name" value="MUREIN DD-ENDOPEPTIDASE MEPH-RELATED"/>
    <property type="match status" value="1"/>
</dbReference>
<dbReference type="Gene3D" id="3.90.1720.10">
    <property type="entry name" value="endopeptidase domain like (from Nostoc punctiforme)"/>
    <property type="match status" value="1"/>
</dbReference>
<dbReference type="Proteomes" id="UP000242645">
    <property type="component" value="Chromosome"/>
</dbReference>
<dbReference type="SUPFAM" id="SSF54001">
    <property type="entry name" value="Cysteine proteinases"/>
    <property type="match status" value="1"/>
</dbReference>
<dbReference type="GO" id="GO:0006508">
    <property type="term" value="P:proteolysis"/>
    <property type="evidence" value="ECO:0007669"/>
    <property type="project" value="UniProtKB-KW"/>
</dbReference>
<name>A0A1J1DX21_9BACT</name>
<sequence>MLFARICVLAFFSAALLTGCGSVQRLSNNDAPVSAQKAVRAAYSQMGKKYRPGGASPQKGFDCSGLIWWAYKQVGMNIPRLTVDQAKTGSAVSSSTALPGDIVVFRTGRNPQGLHTGLYAGGDTFIHSPRSGERVRMESITVPYWRDKLLAVRRVVR</sequence>
<evidence type="ECO:0000256" key="3">
    <source>
        <dbReference type="ARBA" id="ARBA00022801"/>
    </source>
</evidence>
<evidence type="ECO:0000256" key="1">
    <source>
        <dbReference type="ARBA" id="ARBA00007074"/>
    </source>
</evidence>
<evidence type="ECO:0000256" key="5">
    <source>
        <dbReference type="SAM" id="SignalP"/>
    </source>
</evidence>
<dbReference type="PROSITE" id="PS51257">
    <property type="entry name" value="PROKAR_LIPOPROTEIN"/>
    <property type="match status" value="1"/>
</dbReference>
<dbReference type="AlphaFoldDB" id="A0A1J1DX21"/>
<accession>A0A1J1DX21</accession>
<keyword evidence="8" id="KW-1185">Reference proteome</keyword>
<keyword evidence="2" id="KW-0645">Protease</keyword>
<keyword evidence="5" id="KW-0732">Signal</keyword>
<evidence type="ECO:0000313" key="8">
    <source>
        <dbReference type="Proteomes" id="UP000242645"/>
    </source>
</evidence>
<gene>
    <name evidence="7" type="ORF">RSDT_0126</name>
</gene>
<feature type="signal peptide" evidence="5">
    <location>
        <begin position="1"/>
        <end position="17"/>
    </location>
</feature>
<reference evidence="7 8" key="1">
    <citation type="journal article" date="2017" name="ISME J.">
        <title>Genome of 'Ca. Desulfovibrio trichonymphae', an H2-oxidizing bacterium in a tripartite symbiotic system within a protist cell in the termite gut.</title>
        <authorList>
            <person name="Kuwahara H."/>
            <person name="Yuki M."/>
            <person name="Izawa K."/>
            <person name="Ohkuma M."/>
            <person name="Hongoh Y."/>
        </authorList>
    </citation>
    <scope>NUCLEOTIDE SEQUENCE [LARGE SCALE GENOMIC DNA]</scope>
    <source>
        <strain evidence="7 8">Rs-N31</strain>
    </source>
</reference>
<organism evidence="7 8">
    <name type="scientific">Candidatus Desulfovibrio trichonymphae</name>
    <dbReference type="NCBI Taxonomy" id="1725232"/>
    <lineage>
        <taxon>Bacteria</taxon>
        <taxon>Pseudomonadati</taxon>
        <taxon>Thermodesulfobacteriota</taxon>
        <taxon>Desulfovibrionia</taxon>
        <taxon>Desulfovibrionales</taxon>
        <taxon>Desulfovibrionaceae</taxon>
        <taxon>Desulfovibrio</taxon>
    </lineage>
</organism>
<dbReference type="PANTHER" id="PTHR47053:SF1">
    <property type="entry name" value="MUREIN DD-ENDOPEPTIDASE MEPH-RELATED"/>
    <property type="match status" value="1"/>
</dbReference>
<dbReference type="InterPro" id="IPR051202">
    <property type="entry name" value="Peptidase_C40"/>
</dbReference>
<evidence type="ECO:0000256" key="4">
    <source>
        <dbReference type="ARBA" id="ARBA00022807"/>
    </source>
</evidence>
<keyword evidence="3 7" id="KW-0378">Hydrolase</keyword>
<evidence type="ECO:0000256" key="2">
    <source>
        <dbReference type="ARBA" id="ARBA00022670"/>
    </source>
</evidence>
<feature type="chain" id="PRO_5009618651" evidence="5">
    <location>
        <begin position="18"/>
        <end position="157"/>
    </location>
</feature>
<protein>
    <submittedName>
        <fullName evidence="7">Putative cell wall-associated hydrolase</fullName>
    </submittedName>
</protein>
<evidence type="ECO:0000313" key="7">
    <source>
        <dbReference type="EMBL" id="BAV91638.1"/>
    </source>
</evidence>
<dbReference type="Pfam" id="PF00877">
    <property type="entry name" value="NLPC_P60"/>
    <property type="match status" value="1"/>
</dbReference>
<dbReference type="KEGG" id="dtr:RSDT_0126"/>
<dbReference type="GO" id="GO:0008234">
    <property type="term" value="F:cysteine-type peptidase activity"/>
    <property type="evidence" value="ECO:0007669"/>
    <property type="project" value="UniProtKB-KW"/>
</dbReference>
<proteinExistence type="inferred from homology"/>
<dbReference type="EMBL" id="AP017368">
    <property type="protein sequence ID" value="BAV91638.1"/>
    <property type="molecule type" value="Genomic_DNA"/>
</dbReference>
<dbReference type="InterPro" id="IPR038765">
    <property type="entry name" value="Papain-like_cys_pep_sf"/>
</dbReference>
<dbReference type="InterPro" id="IPR000064">
    <property type="entry name" value="NLP_P60_dom"/>
</dbReference>
<keyword evidence="4" id="KW-0788">Thiol protease</keyword>
<comment type="similarity">
    <text evidence="1">Belongs to the peptidase C40 family.</text>
</comment>
<evidence type="ECO:0000259" key="6">
    <source>
        <dbReference type="PROSITE" id="PS51935"/>
    </source>
</evidence>
<feature type="domain" description="NlpC/P60" evidence="6">
    <location>
        <begin position="32"/>
        <end position="156"/>
    </location>
</feature>
<dbReference type="PROSITE" id="PS51935">
    <property type="entry name" value="NLPC_P60"/>
    <property type="match status" value="1"/>
</dbReference>